<dbReference type="SUPFAM" id="SSF51735">
    <property type="entry name" value="NAD(P)-binding Rossmann-fold domains"/>
    <property type="match status" value="1"/>
</dbReference>
<dbReference type="Proteomes" id="UP000759131">
    <property type="component" value="Unassembled WGS sequence"/>
</dbReference>
<dbReference type="Gene3D" id="3.40.50.720">
    <property type="entry name" value="NAD(P)-binding Rossmann-like Domain"/>
    <property type="match status" value="1"/>
</dbReference>
<dbReference type="PRINTS" id="PR00081">
    <property type="entry name" value="GDHRDH"/>
</dbReference>
<reference evidence="1" key="1">
    <citation type="submission" date="2020-11" db="EMBL/GenBank/DDBJ databases">
        <authorList>
            <person name="Tran Van P."/>
        </authorList>
    </citation>
    <scope>NUCLEOTIDE SEQUENCE</scope>
</reference>
<dbReference type="InterPro" id="IPR036291">
    <property type="entry name" value="NAD(P)-bd_dom_sf"/>
</dbReference>
<gene>
    <name evidence="1" type="ORF">OSB1V03_LOCUS17175</name>
</gene>
<evidence type="ECO:0000313" key="1">
    <source>
        <dbReference type="EMBL" id="CAD7637930.1"/>
    </source>
</evidence>
<keyword evidence="2" id="KW-1185">Reference proteome</keyword>
<dbReference type="PANTHER" id="PTHR43975">
    <property type="entry name" value="ZGC:101858"/>
    <property type="match status" value="1"/>
</dbReference>
<dbReference type="InterPro" id="IPR002347">
    <property type="entry name" value="SDR_fam"/>
</dbReference>
<evidence type="ECO:0000313" key="2">
    <source>
        <dbReference type="Proteomes" id="UP000759131"/>
    </source>
</evidence>
<dbReference type="PRINTS" id="PR00080">
    <property type="entry name" value="SDRFAMILY"/>
</dbReference>
<dbReference type="Pfam" id="PF13561">
    <property type="entry name" value="adh_short_C2"/>
    <property type="match status" value="1"/>
</dbReference>
<sequence length="277" mass="29825">MANIAVNVDEYRGVATQGRNFAGKVAMVTGSSSGIGSGIVKLLSALGAHVVVTGRDVSRIHSVAEECQQLSPKKLKPLEVVADLVKQDDIKNLIATTITTFSRLDVLVNCPALFPFTDIWDPNLITHFNDAIALNVRAVLELTQLAVPHLEASKGTIINLSSLAGIEPTPFSIPYTLSKAALDMLSRVLAIQLGPKGIRVNTVNPGITQVRADKDKYMELTERIAPLRQYNQPLDVAKAVAFLASTDARNITGINLVVDGGVIYNLGQFNNPQYLVE</sequence>
<accession>A0A7R9Q9X3</accession>
<proteinExistence type="predicted"/>
<dbReference type="OrthoDB" id="417891at2759"/>
<dbReference type="EMBL" id="OC874823">
    <property type="protein sequence ID" value="CAD7637930.1"/>
    <property type="molecule type" value="Genomic_DNA"/>
</dbReference>
<dbReference type="AlphaFoldDB" id="A0A7R9Q9X3"/>
<dbReference type="FunFam" id="3.40.50.720:FF:000084">
    <property type="entry name" value="Short-chain dehydrogenase reductase"/>
    <property type="match status" value="1"/>
</dbReference>
<name>A0A7R9Q9X3_9ACAR</name>
<protein>
    <submittedName>
        <fullName evidence="1">Uncharacterized protein</fullName>
    </submittedName>
</protein>
<organism evidence="1">
    <name type="scientific">Medioppia subpectinata</name>
    <dbReference type="NCBI Taxonomy" id="1979941"/>
    <lineage>
        <taxon>Eukaryota</taxon>
        <taxon>Metazoa</taxon>
        <taxon>Ecdysozoa</taxon>
        <taxon>Arthropoda</taxon>
        <taxon>Chelicerata</taxon>
        <taxon>Arachnida</taxon>
        <taxon>Acari</taxon>
        <taxon>Acariformes</taxon>
        <taxon>Sarcoptiformes</taxon>
        <taxon>Oribatida</taxon>
        <taxon>Brachypylina</taxon>
        <taxon>Oppioidea</taxon>
        <taxon>Oppiidae</taxon>
        <taxon>Medioppia</taxon>
    </lineage>
</organism>
<dbReference type="PANTHER" id="PTHR43975:SF2">
    <property type="entry name" value="EG:BACR7A4.14 PROTEIN-RELATED"/>
    <property type="match status" value="1"/>
</dbReference>
<dbReference type="EMBL" id="CAJPIZ010020248">
    <property type="protein sequence ID" value="CAG2117222.1"/>
    <property type="molecule type" value="Genomic_DNA"/>
</dbReference>